<organism evidence="3 4">
    <name type="scientific">Ustilago trichophora</name>
    <dbReference type="NCBI Taxonomy" id="86804"/>
    <lineage>
        <taxon>Eukaryota</taxon>
        <taxon>Fungi</taxon>
        <taxon>Dikarya</taxon>
        <taxon>Basidiomycota</taxon>
        <taxon>Ustilaginomycotina</taxon>
        <taxon>Ustilaginomycetes</taxon>
        <taxon>Ustilaginales</taxon>
        <taxon>Ustilaginaceae</taxon>
        <taxon>Ustilago</taxon>
    </lineage>
</organism>
<feature type="compositionally biased region" description="Polar residues" evidence="1">
    <location>
        <begin position="435"/>
        <end position="454"/>
    </location>
</feature>
<evidence type="ECO:0000313" key="3">
    <source>
        <dbReference type="EMBL" id="SPO23489.1"/>
    </source>
</evidence>
<dbReference type="AlphaFoldDB" id="A0A5C3E213"/>
<dbReference type="InterPro" id="IPR003114">
    <property type="entry name" value="Phox_assoc"/>
</dbReference>
<feature type="region of interest" description="Disordered" evidence="1">
    <location>
        <begin position="106"/>
        <end position="137"/>
    </location>
</feature>
<dbReference type="Proteomes" id="UP000324022">
    <property type="component" value="Unassembled WGS sequence"/>
</dbReference>
<gene>
    <name evidence="3" type="ORF">UTRI_02168</name>
</gene>
<feature type="region of interest" description="Disordered" evidence="1">
    <location>
        <begin position="434"/>
        <end position="455"/>
    </location>
</feature>
<feature type="compositionally biased region" description="Polar residues" evidence="1">
    <location>
        <begin position="106"/>
        <end position="123"/>
    </location>
</feature>
<dbReference type="GO" id="GO:0035091">
    <property type="term" value="F:phosphatidylinositol binding"/>
    <property type="evidence" value="ECO:0007669"/>
    <property type="project" value="TreeGrafter"/>
</dbReference>
<feature type="compositionally biased region" description="Low complexity" evidence="1">
    <location>
        <begin position="128"/>
        <end position="137"/>
    </location>
</feature>
<feature type="domain" description="PXA" evidence="2">
    <location>
        <begin position="169"/>
        <end position="418"/>
    </location>
</feature>
<reference evidence="3 4" key="1">
    <citation type="submission" date="2018-03" db="EMBL/GenBank/DDBJ databases">
        <authorList>
            <person name="Guldener U."/>
        </authorList>
    </citation>
    <scope>NUCLEOTIDE SEQUENCE [LARGE SCALE GENOMIC DNA]</scope>
    <source>
        <strain evidence="3 4">NBRC100155</strain>
    </source>
</reference>
<sequence>MAPEAIRRGAASPSPLSSPTPSAVAAFAVRKDTSSPFSPSAAFRDVASPMSASHASLTTDPVHATLSPRPMSPVAYRVDHTAPAASSSSYNGDNTHLAAAAKPISQNGGRQMNSNGATFQPQPSKGPAAASSSTASSADKATERAFYRRILFQDLPVSTEAPSITHDADLDHEIYLLLAYLLRETVLPWYSKLTPDREFLTQITSIITSIIHTIFQRQSSAADPASFSATSFESDIHAPRSTPIAELPRIHDLLSRDIPLILRQHCSDFRQAQSKVDSVCAPLGALQSASIAAVVLSQAEQDEQRRQQIRERLPSHFRESFDPTSRSNASCPSPLQLAQLYHAASPHIGVDPITCSLDGKFDMAYLRIAVLNLLSSLLPADEYAPDTEKFIVRDVLVTVLRGTLARSFRPWFLVQSIHKTLDALGWPSNPPLPTAQANGIQGVEQKTPSESPASNPRAVSAIAGLLSRLPTLLLQLWTFIVFSALPFLVRAYLDLFNVQRATSRKKRKQHQQQQQQHALQGNPANHHRLSAHKGTFPSSLSAGSLYERKMHGRFPSRKYQFSLDDTITAQGRSSAIVGNLTLTQADLAATQDLSGVDETKESSNEVLDETELPPDYFGNWLDAAEEVLQVHSHVVLRALFGIARTTLGITGLDESLNRMMMRRINTELRDTQKLTKMVRELHKILLPNGHLPPSVPEPDVETQEAEWIRLRTRLICAPKQNGEGLAPWLVKKVLLGSAGRGLRRGDRATRIQDTQIQVQRLTSWLEPFCSAQAAGPNTLLAILLFERVVVVLCPDLALA</sequence>
<dbReference type="PANTHER" id="PTHR22775:SF3">
    <property type="entry name" value="SORTING NEXIN-13"/>
    <property type="match status" value="1"/>
</dbReference>
<feature type="compositionally biased region" description="Low complexity" evidence="1">
    <location>
        <begin position="10"/>
        <end position="23"/>
    </location>
</feature>
<protein>
    <recommendedName>
        <fullName evidence="2">PXA domain-containing protein</fullName>
    </recommendedName>
</protein>
<dbReference type="Pfam" id="PF02194">
    <property type="entry name" value="PXA"/>
    <property type="match status" value="1"/>
</dbReference>
<name>A0A5C3E213_9BASI</name>
<proteinExistence type="predicted"/>
<dbReference type="PANTHER" id="PTHR22775">
    <property type="entry name" value="SORTING NEXIN"/>
    <property type="match status" value="1"/>
</dbReference>
<feature type="region of interest" description="Disordered" evidence="1">
    <location>
        <begin position="1"/>
        <end position="23"/>
    </location>
</feature>
<evidence type="ECO:0000313" key="4">
    <source>
        <dbReference type="Proteomes" id="UP000324022"/>
    </source>
</evidence>
<dbReference type="OrthoDB" id="5582218at2759"/>
<evidence type="ECO:0000256" key="1">
    <source>
        <dbReference type="SAM" id="MobiDB-lite"/>
    </source>
</evidence>
<feature type="compositionally biased region" description="Basic and acidic residues" evidence="1">
    <location>
        <begin position="303"/>
        <end position="321"/>
    </location>
</feature>
<keyword evidence="4" id="KW-1185">Reference proteome</keyword>
<feature type="region of interest" description="Disordered" evidence="1">
    <location>
        <begin position="504"/>
        <end position="537"/>
    </location>
</feature>
<feature type="region of interest" description="Disordered" evidence="1">
    <location>
        <begin position="303"/>
        <end position="329"/>
    </location>
</feature>
<dbReference type="EMBL" id="OOIN01000005">
    <property type="protein sequence ID" value="SPO23489.1"/>
    <property type="molecule type" value="Genomic_DNA"/>
</dbReference>
<evidence type="ECO:0000259" key="2">
    <source>
        <dbReference type="Pfam" id="PF02194"/>
    </source>
</evidence>
<accession>A0A5C3E213</accession>